<dbReference type="InterPro" id="IPR052162">
    <property type="entry name" value="Sensor_kinase/Photoreceptor"/>
</dbReference>
<dbReference type="InterPro" id="IPR003594">
    <property type="entry name" value="HATPase_dom"/>
</dbReference>
<dbReference type="SMART" id="SM00091">
    <property type="entry name" value="PAS"/>
    <property type="match status" value="2"/>
</dbReference>
<dbReference type="PROSITE" id="PS50112">
    <property type="entry name" value="PAS"/>
    <property type="match status" value="1"/>
</dbReference>
<dbReference type="EMBL" id="FP929003">
    <property type="protein sequence ID" value="CBK40023.1"/>
    <property type="molecule type" value="Genomic_DNA"/>
</dbReference>
<dbReference type="PANTHER" id="PTHR43304:SF1">
    <property type="entry name" value="PAC DOMAIN-CONTAINING PROTEIN"/>
    <property type="match status" value="1"/>
</dbReference>
<feature type="domain" description="PAC" evidence="8">
    <location>
        <begin position="213"/>
        <end position="263"/>
    </location>
</feature>
<dbReference type="InterPro" id="IPR036097">
    <property type="entry name" value="HisK_dim/P_sf"/>
</dbReference>
<dbReference type="KEGG" id="nde:NIDE0241"/>
<dbReference type="PROSITE" id="PS50113">
    <property type="entry name" value="PAC"/>
    <property type="match status" value="2"/>
</dbReference>
<dbReference type="PRINTS" id="PR00344">
    <property type="entry name" value="BCTRLSENSOR"/>
</dbReference>
<accession>D8P9W4</accession>
<dbReference type="PROSITE" id="PS50109">
    <property type="entry name" value="HIS_KIN"/>
    <property type="match status" value="1"/>
</dbReference>
<dbReference type="SUPFAM" id="SSF55874">
    <property type="entry name" value="ATPase domain of HSP90 chaperone/DNA topoisomerase II/histidine kinase"/>
    <property type="match status" value="1"/>
</dbReference>
<feature type="domain" description="Histidine kinase" evidence="6">
    <location>
        <begin position="276"/>
        <end position="500"/>
    </location>
</feature>
<dbReference type="PANTHER" id="PTHR43304">
    <property type="entry name" value="PHYTOCHROME-LIKE PROTEIN CPH1"/>
    <property type="match status" value="1"/>
</dbReference>
<dbReference type="CDD" id="cd00130">
    <property type="entry name" value="PAS"/>
    <property type="match status" value="1"/>
</dbReference>
<proteinExistence type="predicted"/>
<dbReference type="OrthoDB" id="5389366at2"/>
<dbReference type="Pfam" id="PF02518">
    <property type="entry name" value="HATPase_c"/>
    <property type="match status" value="1"/>
</dbReference>
<dbReference type="GO" id="GO:0000155">
    <property type="term" value="F:phosphorelay sensor kinase activity"/>
    <property type="evidence" value="ECO:0007669"/>
    <property type="project" value="InterPro"/>
</dbReference>
<dbReference type="InterPro" id="IPR004358">
    <property type="entry name" value="Sig_transdc_His_kin-like_C"/>
</dbReference>
<keyword evidence="4 9" id="KW-0808">Transferase</keyword>
<dbReference type="Pfam" id="PF13426">
    <property type="entry name" value="PAS_9"/>
    <property type="match status" value="1"/>
</dbReference>
<dbReference type="Proteomes" id="UP000001660">
    <property type="component" value="Chromosome"/>
</dbReference>
<dbReference type="HOGENOM" id="CLU_511627_0_0_0"/>
<protein>
    <recommendedName>
        <fullName evidence="2">histidine kinase</fullName>
        <ecNumber evidence="2">2.7.13.3</ecNumber>
    </recommendedName>
</protein>
<evidence type="ECO:0000259" key="6">
    <source>
        <dbReference type="PROSITE" id="PS50109"/>
    </source>
</evidence>
<dbReference type="InterPro" id="IPR005467">
    <property type="entry name" value="His_kinase_dom"/>
</dbReference>
<evidence type="ECO:0000256" key="3">
    <source>
        <dbReference type="ARBA" id="ARBA00022553"/>
    </source>
</evidence>
<evidence type="ECO:0000256" key="5">
    <source>
        <dbReference type="ARBA" id="ARBA00022777"/>
    </source>
</evidence>
<keyword evidence="3" id="KW-0597">Phosphoprotein</keyword>
<evidence type="ECO:0000313" key="10">
    <source>
        <dbReference type="Proteomes" id="UP000001660"/>
    </source>
</evidence>
<dbReference type="SUPFAM" id="SSF47384">
    <property type="entry name" value="Homodimeric domain of signal transducing histidine kinase"/>
    <property type="match status" value="1"/>
</dbReference>
<reference evidence="9 10" key="1">
    <citation type="journal article" date="2010" name="Proc. Natl. Acad. Sci. U.S.A.">
        <title>A Nitrospira metagenome illuminates the physiology and evolution of globally important nitrite-oxidizing bacteria.</title>
        <authorList>
            <person name="Lucker S."/>
            <person name="Wagner M."/>
            <person name="Maixner F."/>
            <person name="Pelletier E."/>
            <person name="Koch H."/>
            <person name="Vacherie B."/>
            <person name="Rattei T."/>
            <person name="Sinninghe Damste J."/>
            <person name="Spieck E."/>
            <person name="Le Paslier D."/>
            <person name="Daims H."/>
        </authorList>
    </citation>
    <scope>NUCLEOTIDE SEQUENCE [LARGE SCALE GENOMIC DNA]</scope>
</reference>
<sequence>MTAQDVTTALPPSGDSSTVEALVRTLSGQASLGIFLSDPAGRTLYLNERLRRIAGLPVTATPGECWRNALAPEDHDPICSEWSGATSAERSFSREFRFRRSDGSLRWVMAEAFPLRTGGGPSGGYVGIVRDITPRQLALDALHANEERYRTLAQQSPHAILVYADNVVLFINEAGARIFGLAAAHPIEGRALCDFFPKEFLHDLPLAETMPVPPVERQLVRPDGMVIDVELTAAPVMFDGHPAIQLLGTDITERKVIAGQLHRAKKMATVATLAGGIAHEFNNCLTAIMGFSDLALPSLVPDSRVHGHIQQVILASKRARDLVTQMLMAGRQADGAKQPLSLDILLKETLRVLKMTLPESISLREWIPGATNPVLADPTQIHELCLNLLARAQQVMTISGGVLEVRLDNVGIDASMTGHDLPLPPGQYVRLMISDTGEGIPPDVRTPNRYPLFALPPTGSSAGAGLGELQRIVSEHGGTLRATSTAGQGTTIEVYLPAMLQPHQTVAQEPSCKRATSLTEAKEFLAEHDKER</sequence>
<dbReference type="eggNOG" id="COG2202">
    <property type="taxonomic scope" value="Bacteria"/>
</dbReference>
<name>D8P9W4_9BACT</name>
<keyword evidence="10" id="KW-1185">Reference proteome</keyword>
<dbReference type="InterPro" id="IPR001610">
    <property type="entry name" value="PAC"/>
</dbReference>
<dbReference type="SMART" id="SM00388">
    <property type="entry name" value="HisKA"/>
    <property type="match status" value="1"/>
</dbReference>
<evidence type="ECO:0000259" key="8">
    <source>
        <dbReference type="PROSITE" id="PS50113"/>
    </source>
</evidence>
<dbReference type="InterPro" id="IPR035965">
    <property type="entry name" value="PAS-like_dom_sf"/>
</dbReference>
<dbReference type="EC" id="2.7.13.3" evidence="2"/>
<dbReference type="Gene3D" id="3.30.450.20">
    <property type="entry name" value="PAS domain"/>
    <property type="match status" value="2"/>
</dbReference>
<evidence type="ECO:0000256" key="2">
    <source>
        <dbReference type="ARBA" id="ARBA00012438"/>
    </source>
</evidence>
<comment type="catalytic activity">
    <reaction evidence="1">
        <text>ATP + protein L-histidine = ADP + protein N-phospho-L-histidine.</text>
        <dbReference type="EC" id="2.7.13.3"/>
    </reaction>
</comment>
<dbReference type="SMART" id="SM00086">
    <property type="entry name" value="PAC"/>
    <property type="match status" value="2"/>
</dbReference>
<dbReference type="InterPro" id="IPR000700">
    <property type="entry name" value="PAS-assoc_C"/>
</dbReference>
<keyword evidence="5 9" id="KW-0418">Kinase</keyword>
<dbReference type="InterPro" id="IPR000014">
    <property type="entry name" value="PAS"/>
</dbReference>
<evidence type="ECO:0000313" key="9">
    <source>
        <dbReference type="EMBL" id="CBK40023.1"/>
    </source>
</evidence>
<feature type="domain" description="PAS" evidence="7">
    <location>
        <begin position="18"/>
        <end position="76"/>
    </location>
</feature>
<dbReference type="CDD" id="cd00082">
    <property type="entry name" value="HisKA"/>
    <property type="match status" value="1"/>
</dbReference>
<dbReference type="InterPro" id="IPR013656">
    <property type="entry name" value="PAS_4"/>
</dbReference>
<dbReference type="AlphaFoldDB" id="D8P9W4"/>
<feature type="domain" description="PAC" evidence="8">
    <location>
        <begin position="92"/>
        <end position="144"/>
    </location>
</feature>
<dbReference type="NCBIfam" id="TIGR00229">
    <property type="entry name" value="sensory_box"/>
    <property type="match status" value="2"/>
</dbReference>
<dbReference type="STRING" id="330214.NIDE0241"/>
<dbReference type="InterPro" id="IPR003661">
    <property type="entry name" value="HisK_dim/P_dom"/>
</dbReference>
<dbReference type="Pfam" id="PF08448">
    <property type="entry name" value="PAS_4"/>
    <property type="match status" value="1"/>
</dbReference>
<dbReference type="InterPro" id="IPR036890">
    <property type="entry name" value="HATPase_C_sf"/>
</dbReference>
<gene>
    <name evidence="9" type="ORF">NIDE0241</name>
</gene>
<dbReference type="eggNOG" id="COG3852">
    <property type="taxonomic scope" value="Bacteria"/>
</dbReference>
<organism evidence="9 10">
    <name type="scientific">Nitrospira defluvii</name>
    <dbReference type="NCBI Taxonomy" id="330214"/>
    <lineage>
        <taxon>Bacteria</taxon>
        <taxon>Pseudomonadati</taxon>
        <taxon>Nitrospirota</taxon>
        <taxon>Nitrospiria</taxon>
        <taxon>Nitrospirales</taxon>
        <taxon>Nitrospiraceae</taxon>
        <taxon>Nitrospira</taxon>
    </lineage>
</organism>
<evidence type="ECO:0000256" key="1">
    <source>
        <dbReference type="ARBA" id="ARBA00000085"/>
    </source>
</evidence>
<dbReference type="SMART" id="SM00387">
    <property type="entry name" value="HATPase_c"/>
    <property type="match status" value="1"/>
</dbReference>
<evidence type="ECO:0000259" key="7">
    <source>
        <dbReference type="PROSITE" id="PS50112"/>
    </source>
</evidence>
<evidence type="ECO:0000256" key="4">
    <source>
        <dbReference type="ARBA" id="ARBA00022679"/>
    </source>
</evidence>
<dbReference type="Gene3D" id="1.10.287.130">
    <property type="match status" value="1"/>
</dbReference>
<dbReference type="Gene3D" id="3.30.565.10">
    <property type="entry name" value="Histidine kinase-like ATPase, C-terminal domain"/>
    <property type="match status" value="1"/>
</dbReference>
<dbReference type="SUPFAM" id="SSF55785">
    <property type="entry name" value="PYP-like sensor domain (PAS domain)"/>
    <property type="match status" value="2"/>
</dbReference>